<dbReference type="InterPro" id="IPR037022">
    <property type="entry name" value="Formyl_trans_C_sf"/>
</dbReference>
<feature type="domain" description="Formyl transferase N-terminal" evidence="9">
    <location>
        <begin position="10"/>
        <end position="186"/>
    </location>
</feature>
<organism evidence="11 12">
    <name type="scientific">candidate division Kazan bacterium RIFCSPLOWO2_01_FULL_48_13</name>
    <dbReference type="NCBI Taxonomy" id="1798539"/>
    <lineage>
        <taxon>Bacteria</taxon>
        <taxon>Bacteria division Kazan-3B-28</taxon>
    </lineage>
</organism>
<dbReference type="HAMAP" id="MF_00182">
    <property type="entry name" value="Formyl_trans"/>
    <property type="match status" value="1"/>
</dbReference>
<evidence type="ECO:0000313" key="11">
    <source>
        <dbReference type="EMBL" id="OGB84865.1"/>
    </source>
</evidence>
<dbReference type="EC" id="2.1.2.9" evidence="3 8"/>
<evidence type="ECO:0000256" key="1">
    <source>
        <dbReference type="ARBA" id="ARBA00002606"/>
    </source>
</evidence>
<dbReference type="InterPro" id="IPR005793">
    <property type="entry name" value="Formyl_trans_C"/>
</dbReference>
<evidence type="ECO:0000256" key="7">
    <source>
        <dbReference type="ARBA" id="ARBA00048558"/>
    </source>
</evidence>
<keyword evidence="6 8" id="KW-0648">Protein biosynthesis</keyword>
<evidence type="ECO:0000259" key="9">
    <source>
        <dbReference type="Pfam" id="PF00551"/>
    </source>
</evidence>
<reference evidence="11 12" key="1">
    <citation type="journal article" date="2016" name="Nat. Commun.">
        <title>Thousands of microbial genomes shed light on interconnected biogeochemical processes in an aquifer system.</title>
        <authorList>
            <person name="Anantharaman K."/>
            <person name="Brown C.T."/>
            <person name="Hug L.A."/>
            <person name="Sharon I."/>
            <person name="Castelle C.J."/>
            <person name="Probst A.J."/>
            <person name="Thomas B.C."/>
            <person name="Singh A."/>
            <person name="Wilkins M.J."/>
            <person name="Karaoz U."/>
            <person name="Brodie E.L."/>
            <person name="Williams K.H."/>
            <person name="Hubbard S.S."/>
            <person name="Banfield J.F."/>
        </authorList>
    </citation>
    <scope>NUCLEOTIDE SEQUENCE [LARGE SCALE GENOMIC DNA]</scope>
</reference>
<evidence type="ECO:0000256" key="4">
    <source>
        <dbReference type="ARBA" id="ARBA00016014"/>
    </source>
</evidence>
<proteinExistence type="inferred from homology"/>
<comment type="caution">
    <text evidence="11">The sequence shown here is derived from an EMBL/GenBank/DDBJ whole genome shotgun (WGS) entry which is preliminary data.</text>
</comment>
<sequence>MLDTKYRIGFMGTPEFAVASLQALINDGRYEIKIVITQPDKPVGRSKELIPSPVKKTALSADLNILTPVKIKGNTELFEQLKVLNLDVIIVVAYGKILPQELLDIPKKGIVNVHGSILPKYRGASPIAAAILNGDAKTGVTIMQLELSMDTGPIIGFSEVINMEADDTTASLSKKLSQIGADALIKYLSDYLEEKITPQLQDETQATMVKLINKQDGLINWQEEAKLIERKIRAYHPWPSTFTKFDNKLLKILRAEFLTETGAVGRVWQTADGYPAVFANNGSLKLLQVQLEGKKSTSGADFLKGYPSLLSGLI</sequence>
<dbReference type="InterPro" id="IPR041711">
    <property type="entry name" value="Met-tRNA-FMT_N"/>
</dbReference>
<dbReference type="SUPFAM" id="SSF53328">
    <property type="entry name" value="Formyltransferase"/>
    <property type="match status" value="1"/>
</dbReference>
<dbReference type="PANTHER" id="PTHR11138">
    <property type="entry name" value="METHIONYL-TRNA FORMYLTRANSFERASE"/>
    <property type="match status" value="1"/>
</dbReference>
<dbReference type="GO" id="GO:0004479">
    <property type="term" value="F:methionyl-tRNA formyltransferase activity"/>
    <property type="evidence" value="ECO:0007669"/>
    <property type="project" value="UniProtKB-UniRule"/>
</dbReference>
<comment type="similarity">
    <text evidence="2 8">Belongs to the Fmt family.</text>
</comment>
<gene>
    <name evidence="8" type="primary">fmt</name>
    <name evidence="11" type="ORF">A2994_01620</name>
</gene>
<dbReference type="Gene3D" id="3.40.50.170">
    <property type="entry name" value="Formyl transferase, N-terminal domain"/>
    <property type="match status" value="1"/>
</dbReference>
<dbReference type="NCBIfam" id="TIGR00460">
    <property type="entry name" value="fmt"/>
    <property type="match status" value="1"/>
</dbReference>
<dbReference type="Pfam" id="PF02911">
    <property type="entry name" value="Formyl_trans_C"/>
    <property type="match status" value="1"/>
</dbReference>
<dbReference type="STRING" id="1798539.A2994_01620"/>
<dbReference type="Gene3D" id="3.10.25.10">
    <property type="entry name" value="Formyl transferase, C-terminal domain"/>
    <property type="match status" value="1"/>
</dbReference>
<dbReference type="SUPFAM" id="SSF50486">
    <property type="entry name" value="FMT C-terminal domain-like"/>
    <property type="match status" value="1"/>
</dbReference>
<feature type="domain" description="Formyl transferase C-terminal" evidence="10">
    <location>
        <begin position="212"/>
        <end position="306"/>
    </location>
</feature>
<dbReference type="GO" id="GO:0005829">
    <property type="term" value="C:cytosol"/>
    <property type="evidence" value="ECO:0007669"/>
    <property type="project" value="TreeGrafter"/>
</dbReference>
<name>A0A1F4PML9_UNCK3</name>
<dbReference type="PANTHER" id="PTHR11138:SF5">
    <property type="entry name" value="METHIONYL-TRNA FORMYLTRANSFERASE, MITOCHONDRIAL"/>
    <property type="match status" value="1"/>
</dbReference>
<comment type="function">
    <text evidence="1 8">Attaches a formyl group to the free amino group of methionyl-tRNA(fMet). The formyl group appears to play a dual role in the initiator identity of N-formylmethionyl-tRNA by promoting its recognition by IF2 and preventing the misappropriation of this tRNA by the elongation apparatus.</text>
</comment>
<evidence type="ECO:0000259" key="10">
    <source>
        <dbReference type="Pfam" id="PF02911"/>
    </source>
</evidence>
<dbReference type="InterPro" id="IPR002376">
    <property type="entry name" value="Formyl_transf_N"/>
</dbReference>
<dbReference type="Pfam" id="PF00551">
    <property type="entry name" value="Formyl_trans_N"/>
    <property type="match status" value="1"/>
</dbReference>
<dbReference type="InterPro" id="IPR036477">
    <property type="entry name" value="Formyl_transf_N_sf"/>
</dbReference>
<dbReference type="InterPro" id="IPR044135">
    <property type="entry name" value="Met-tRNA-FMT_C"/>
</dbReference>
<feature type="binding site" evidence="8">
    <location>
        <begin position="116"/>
        <end position="119"/>
    </location>
    <ligand>
        <name>(6S)-5,6,7,8-tetrahydrofolate</name>
        <dbReference type="ChEBI" id="CHEBI:57453"/>
    </ligand>
</feature>
<dbReference type="InterPro" id="IPR005794">
    <property type="entry name" value="Fmt"/>
</dbReference>
<evidence type="ECO:0000256" key="5">
    <source>
        <dbReference type="ARBA" id="ARBA00022679"/>
    </source>
</evidence>
<dbReference type="Proteomes" id="UP000179010">
    <property type="component" value="Unassembled WGS sequence"/>
</dbReference>
<evidence type="ECO:0000313" key="12">
    <source>
        <dbReference type="Proteomes" id="UP000179010"/>
    </source>
</evidence>
<evidence type="ECO:0000256" key="3">
    <source>
        <dbReference type="ARBA" id="ARBA00012261"/>
    </source>
</evidence>
<protein>
    <recommendedName>
        <fullName evidence="4 8">Methionyl-tRNA formyltransferase</fullName>
        <ecNumber evidence="3 8">2.1.2.9</ecNumber>
    </recommendedName>
</protein>
<dbReference type="AlphaFoldDB" id="A0A1F4PML9"/>
<accession>A0A1F4PML9</accession>
<evidence type="ECO:0000256" key="8">
    <source>
        <dbReference type="HAMAP-Rule" id="MF_00182"/>
    </source>
</evidence>
<evidence type="ECO:0000256" key="2">
    <source>
        <dbReference type="ARBA" id="ARBA00010699"/>
    </source>
</evidence>
<keyword evidence="5 8" id="KW-0808">Transferase</keyword>
<comment type="catalytic activity">
    <reaction evidence="7 8">
        <text>L-methionyl-tRNA(fMet) + (6R)-10-formyltetrahydrofolate = N-formyl-L-methionyl-tRNA(fMet) + (6S)-5,6,7,8-tetrahydrofolate + H(+)</text>
        <dbReference type="Rhea" id="RHEA:24380"/>
        <dbReference type="Rhea" id="RHEA-COMP:9952"/>
        <dbReference type="Rhea" id="RHEA-COMP:9953"/>
        <dbReference type="ChEBI" id="CHEBI:15378"/>
        <dbReference type="ChEBI" id="CHEBI:57453"/>
        <dbReference type="ChEBI" id="CHEBI:78530"/>
        <dbReference type="ChEBI" id="CHEBI:78844"/>
        <dbReference type="ChEBI" id="CHEBI:195366"/>
        <dbReference type="EC" id="2.1.2.9"/>
    </reaction>
</comment>
<dbReference type="EMBL" id="METE01000020">
    <property type="protein sequence ID" value="OGB84865.1"/>
    <property type="molecule type" value="Genomic_DNA"/>
</dbReference>
<evidence type="ECO:0000256" key="6">
    <source>
        <dbReference type="ARBA" id="ARBA00022917"/>
    </source>
</evidence>
<dbReference type="CDD" id="cd08704">
    <property type="entry name" value="Met_tRNA_FMT_C"/>
    <property type="match status" value="1"/>
</dbReference>
<dbReference type="InterPro" id="IPR011034">
    <property type="entry name" value="Formyl_transferase-like_C_sf"/>
</dbReference>
<dbReference type="CDD" id="cd08646">
    <property type="entry name" value="FMT_core_Met-tRNA-FMT_N"/>
    <property type="match status" value="1"/>
</dbReference>